<proteinExistence type="predicted"/>
<reference evidence="1" key="1">
    <citation type="submission" date="2021-01" db="EMBL/GenBank/DDBJ databases">
        <title>YIM 132084 draft genome.</title>
        <authorList>
            <person name="An D."/>
        </authorList>
    </citation>
    <scope>NUCLEOTIDE SEQUENCE</scope>
    <source>
        <strain evidence="1">YIM 132084</strain>
    </source>
</reference>
<evidence type="ECO:0000313" key="2">
    <source>
        <dbReference type="Proteomes" id="UP000663792"/>
    </source>
</evidence>
<organism evidence="1 2">
    <name type="scientific">Nakamurella leprariae</name>
    <dbReference type="NCBI Taxonomy" id="2803911"/>
    <lineage>
        <taxon>Bacteria</taxon>
        <taxon>Bacillati</taxon>
        <taxon>Actinomycetota</taxon>
        <taxon>Actinomycetes</taxon>
        <taxon>Nakamurellales</taxon>
        <taxon>Nakamurellaceae</taxon>
        <taxon>Nakamurella</taxon>
    </lineage>
</organism>
<dbReference type="SUPFAM" id="SSF52266">
    <property type="entry name" value="SGNH hydrolase"/>
    <property type="match status" value="2"/>
</dbReference>
<gene>
    <name evidence="1" type="ORF">JL106_08300</name>
</gene>
<name>A0A938YCV7_9ACTN</name>
<dbReference type="Gene3D" id="3.40.50.1110">
    <property type="entry name" value="SGNH hydrolase"/>
    <property type="match status" value="2"/>
</dbReference>
<evidence type="ECO:0000313" key="1">
    <source>
        <dbReference type="EMBL" id="MBM9467278.1"/>
    </source>
</evidence>
<dbReference type="AlphaFoldDB" id="A0A938YCV7"/>
<accession>A0A938YCV7</accession>
<keyword evidence="2" id="KW-1185">Reference proteome</keyword>
<sequence>MTQPPIVGDQLQPATVPQLITDPVTGELVFPDEYAPRSVKADAESIAVARQVITDKAAQVVAAADEAVEARDQAVAAADQATAPAAAMVAAAVAAEDIPAKVVAAVAAAPTAAHAAAEAVNWALGQANVPRGEIRPDDVWGVRFGDGSYFIEADEARGIYSQITHQPDSVPVGAVAFMVELPDELGMDWALLTQDNPARIIEARWRDGRTYPESGGGPEPETDLAPLIFVGDSLTANWGSAAGAGASAALATSLGRASVNIGIGGQTSPQIAARQGGVPALCTVSGGVIPASGSVSVTAWSTNLAQLTSAGSRSFVGTLAGVPGTLTGTRDSGGTYTYTFTRTTPGIAVPCPAGTPFQTGYQWRDRVPIVCVGRNNFKAGQDEPAVIVGHARSILDWSRRGADGLVLSVPPWEGESVSGEFASTRARLDALNAALLAAFPTRFIDTAAYLRSAAVLQSQGITPTATDLQNITDGITPESFRSDAGHYNAAAYAAINALLTQAFTARGPVA</sequence>
<comment type="caution">
    <text evidence="1">The sequence shown here is derived from an EMBL/GenBank/DDBJ whole genome shotgun (WGS) entry which is preliminary data.</text>
</comment>
<protein>
    <submittedName>
        <fullName evidence="1">Uncharacterized protein</fullName>
    </submittedName>
</protein>
<dbReference type="Proteomes" id="UP000663792">
    <property type="component" value="Unassembled WGS sequence"/>
</dbReference>
<dbReference type="InterPro" id="IPR036514">
    <property type="entry name" value="SGNH_hydro_sf"/>
</dbReference>
<dbReference type="EMBL" id="JAERWK010000010">
    <property type="protein sequence ID" value="MBM9467278.1"/>
    <property type="molecule type" value="Genomic_DNA"/>
</dbReference>
<dbReference type="RefSeq" id="WP_205260234.1">
    <property type="nucleotide sequence ID" value="NZ_JAERWK010000010.1"/>
</dbReference>